<dbReference type="PATRIC" id="fig|1379.3.peg.287"/>
<feature type="transmembrane region" description="Helical" evidence="7">
    <location>
        <begin position="380"/>
        <end position="401"/>
    </location>
</feature>
<comment type="similarity">
    <text evidence="6">Belongs to the sodium:neurotransmitter symporter (SNF) (TC 2.A.22) family.</text>
</comment>
<sequence>MSDNSKWSSKIGFILASAGSAIGLGAVWKFPYMTAANGGGGFLLVFLIFTLLIGLPLLLAEFVLGRGAGVAAIRTFGKLGKNKKYNVIGYIGGFALFILLSFYSVIGGWILVYLGISIADALGIHSTTDHAALFVSIISNTWIALGAQALFILLNIYIVSRGVQKGIEKASKIMMPLLFIIFLVIIARSLSLPNAMSGVTYFLKPDFSKITSSGILFALGQSFFALSIGVTAMLTYASYLDRRTNLVQSGISVVLMNIAVSIMAGLAIFPAMSSFGMESEGGPSLLFIVLPQLFNNMAFGKIFYILFLILFLFATITSSVVMLEINVGNITNQRNTNRTKFSVIIGILTFIVGIPSALSYGSLSNTLIFGKTVFDLMDFLVSNILMPLGCLALSIFTGYVLDKKVALEQLHIDENKKSSLVLFKVWLFLLRYVLPIIILIVCLAQFL</sequence>
<dbReference type="GO" id="GO:0016020">
    <property type="term" value="C:membrane"/>
    <property type="evidence" value="ECO:0007669"/>
    <property type="project" value="UniProtKB-SubCell"/>
</dbReference>
<keyword evidence="6" id="KW-0769">Symport</keyword>
<dbReference type="PANTHER" id="PTHR42948:SF1">
    <property type="entry name" value="TRANSPORTER"/>
    <property type="match status" value="1"/>
</dbReference>
<feature type="transmembrane region" description="Helical" evidence="7">
    <location>
        <begin position="131"/>
        <end position="156"/>
    </location>
</feature>
<keyword evidence="3 6" id="KW-0812">Transmembrane</keyword>
<proteinExistence type="inferred from homology"/>
<dbReference type="PROSITE" id="PS50267">
    <property type="entry name" value="NA_NEUROTRAN_SYMP_3"/>
    <property type="match status" value="1"/>
</dbReference>
<dbReference type="Pfam" id="PF00209">
    <property type="entry name" value="SNF"/>
    <property type="match status" value="2"/>
</dbReference>
<dbReference type="InterPro" id="IPR000175">
    <property type="entry name" value="Na/ntran_symport"/>
</dbReference>
<dbReference type="SUPFAM" id="SSF161070">
    <property type="entry name" value="SNF-like"/>
    <property type="match status" value="1"/>
</dbReference>
<dbReference type="InterPro" id="IPR047218">
    <property type="entry name" value="YocR/YhdH-like"/>
</dbReference>
<feature type="transmembrane region" description="Helical" evidence="7">
    <location>
        <begin position="251"/>
        <end position="272"/>
    </location>
</feature>
<feature type="transmembrane region" description="Helical" evidence="7">
    <location>
        <begin position="302"/>
        <end position="321"/>
    </location>
</feature>
<evidence type="ECO:0000256" key="4">
    <source>
        <dbReference type="ARBA" id="ARBA00022989"/>
    </source>
</evidence>
<dbReference type="RefSeq" id="WP_060913585.1">
    <property type="nucleotide sequence ID" value="NZ_JAGZGJ010000014.1"/>
</dbReference>
<evidence type="ECO:0000313" key="9">
    <source>
        <dbReference type="Proteomes" id="UP000070355"/>
    </source>
</evidence>
<dbReference type="NCBIfam" id="NF037979">
    <property type="entry name" value="Na_transp"/>
    <property type="match status" value="1"/>
</dbReference>
<evidence type="ECO:0000256" key="7">
    <source>
        <dbReference type="SAM" id="Phobius"/>
    </source>
</evidence>
<feature type="transmembrane region" description="Helical" evidence="7">
    <location>
        <begin position="12"/>
        <end position="30"/>
    </location>
</feature>
<dbReference type="OrthoDB" id="9762833at2"/>
<evidence type="ECO:0000313" key="8">
    <source>
        <dbReference type="EMBL" id="KXB63105.1"/>
    </source>
</evidence>
<feature type="transmembrane region" description="Helical" evidence="7">
    <location>
        <begin position="85"/>
        <end position="111"/>
    </location>
</feature>
<dbReference type="PROSITE" id="PS00610">
    <property type="entry name" value="NA_NEUROTRAN_SYMP_1"/>
    <property type="match status" value="1"/>
</dbReference>
<feature type="transmembrane region" description="Helical" evidence="7">
    <location>
        <begin position="177"/>
        <end position="203"/>
    </location>
</feature>
<feature type="transmembrane region" description="Helical" evidence="7">
    <location>
        <begin position="421"/>
        <end position="446"/>
    </location>
</feature>
<dbReference type="PRINTS" id="PR00176">
    <property type="entry name" value="NANEUSMPORT"/>
</dbReference>
<gene>
    <name evidence="8" type="ORF">HMPREF3186_00291</name>
</gene>
<evidence type="ECO:0000256" key="3">
    <source>
        <dbReference type="ARBA" id="ARBA00022692"/>
    </source>
</evidence>
<comment type="caution">
    <text evidence="8">The sequence shown here is derived from an EMBL/GenBank/DDBJ whole genome shotgun (WGS) entry which is preliminary data.</text>
</comment>
<dbReference type="GO" id="GO:0015293">
    <property type="term" value="F:symporter activity"/>
    <property type="evidence" value="ECO:0007669"/>
    <property type="project" value="UniProtKB-KW"/>
</dbReference>
<dbReference type="EMBL" id="LSDC01000018">
    <property type="protein sequence ID" value="KXB63105.1"/>
    <property type="molecule type" value="Genomic_DNA"/>
</dbReference>
<keyword evidence="5 7" id="KW-0472">Membrane</keyword>
<evidence type="ECO:0000256" key="6">
    <source>
        <dbReference type="RuleBase" id="RU003732"/>
    </source>
</evidence>
<feature type="transmembrane region" description="Helical" evidence="7">
    <location>
        <begin position="215"/>
        <end position="239"/>
    </location>
</feature>
<dbReference type="Proteomes" id="UP000070355">
    <property type="component" value="Unassembled WGS sequence"/>
</dbReference>
<feature type="transmembrane region" description="Helical" evidence="7">
    <location>
        <begin position="42"/>
        <end position="64"/>
    </location>
</feature>
<keyword evidence="2 6" id="KW-0813">Transport</keyword>
<accession>A0A134A5Z3</accession>
<dbReference type="PANTHER" id="PTHR42948">
    <property type="entry name" value="TRANSPORTER"/>
    <property type="match status" value="1"/>
</dbReference>
<evidence type="ECO:0000256" key="2">
    <source>
        <dbReference type="ARBA" id="ARBA00022448"/>
    </source>
</evidence>
<reference evidence="9" key="1">
    <citation type="submission" date="2016-01" db="EMBL/GenBank/DDBJ databases">
        <authorList>
            <person name="Mitreva M."/>
            <person name="Pepin K.H."/>
            <person name="Mihindukulasuriya K.A."/>
            <person name="Fulton R."/>
            <person name="Fronick C."/>
            <person name="O'Laughlin M."/>
            <person name="Miner T."/>
            <person name="Herter B."/>
            <person name="Rosa B.A."/>
            <person name="Cordes M."/>
            <person name="Tomlinson C."/>
            <person name="Wollam A."/>
            <person name="Palsikar V.B."/>
            <person name="Mardis E.R."/>
            <person name="Wilson R.K."/>
        </authorList>
    </citation>
    <scope>NUCLEOTIDE SEQUENCE [LARGE SCALE GENOMIC DNA]</scope>
    <source>
        <strain evidence="9">DNF01167</strain>
    </source>
</reference>
<dbReference type="InterPro" id="IPR037272">
    <property type="entry name" value="SNS_sf"/>
</dbReference>
<keyword evidence="4 7" id="KW-1133">Transmembrane helix</keyword>
<organism evidence="8 9">
    <name type="scientific">Gemella haemolysans</name>
    <dbReference type="NCBI Taxonomy" id="1379"/>
    <lineage>
        <taxon>Bacteria</taxon>
        <taxon>Bacillati</taxon>
        <taxon>Bacillota</taxon>
        <taxon>Bacilli</taxon>
        <taxon>Bacillales</taxon>
        <taxon>Gemellaceae</taxon>
        <taxon>Gemella</taxon>
    </lineage>
</organism>
<name>A0A134A5Z3_9BACL</name>
<dbReference type="CDD" id="cd10336">
    <property type="entry name" value="SLC6sbd_Tyt1-Like"/>
    <property type="match status" value="1"/>
</dbReference>
<dbReference type="AlphaFoldDB" id="A0A134A5Z3"/>
<comment type="subcellular location">
    <subcellularLocation>
        <location evidence="1">Membrane</location>
        <topology evidence="1">Multi-pass membrane protein</topology>
    </subcellularLocation>
</comment>
<evidence type="ECO:0000256" key="5">
    <source>
        <dbReference type="ARBA" id="ARBA00023136"/>
    </source>
</evidence>
<feature type="transmembrane region" description="Helical" evidence="7">
    <location>
        <begin position="341"/>
        <end position="360"/>
    </location>
</feature>
<evidence type="ECO:0000256" key="1">
    <source>
        <dbReference type="ARBA" id="ARBA00004141"/>
    </source>
</evidence>
<protein>
    <recommendedName>
        <fullName evidence="6">Transporter</fullName>
    </recommendedName>
</protein>